<dbReference type="SUPFAM" id="SSF53254">
    <property type="entry name" value="Phosphoglycerate mutase-like"/>
    <property type="match status" value="1"/>
</dbReference>
<protein>
    <recommendedName>
        <fullName evidence="3">Phosphoglycerate mutase family protein</fullName>
    </recommendedName>
</protein>
<dbReference type="EMBL" id="CADEPM010000001">
    <property type="protein sequence ID" value="CAB3398300.1"/>
    <property type="molecule type" value="Genomic_DNA"/>
</dbReference>
<sequence>MSSSTYVHGSSEKDEHVGYKDDAEYVRSSWTLCLKSRKNMKRITVVMRSAERMDRVFGNTWISTEKWWTKVHPTDLNVPKDITLHPMEYLFNPPITNIGKYSTQLVYRALRNRGVDAPTIYCSPTLRTVQTAMCIAKTNEAKICIEPGLVEPVEWYRFGGAQYMPDFRGSYGLSHAIDQSYKPIFALEEIELGFATKTQEQCIQRIMFVLRNICGQQRDHPAIIIGHAITMDIASRIGQHGDNIEEDRKDEYTSYEDPIYSCDVNNRSQKLDLGVRYPPGSVMALRRVNDSPPYVLETVPNIIPPLTAGLCTNKIAH</sequence>
<dbReference type="InterPro" id="IPR051710">
    <property type="entry name" value="Phosphatase_SH3-domain"/>
</dbReference>
<keyword evidence="2" id="KW-1185">Reference proteome</keyword>
<dbReference type="OrthoDB" id="414418at2759"/>
<name>A0A8S1E8X7_9PELO</name>
<dbReference type="InterPro" id="IPR013078">
    <property type="entry name" value="His_Pase_superF_clade-1"/>
</dbReference>
<dbReference type="PANTHER" id="PTHR16469:SF26">
    <property type="entry name" value="PHOSPHOGLYCERATE MUTASE FAMILY PROTEIN"/>
    <property type="match status" value="1"/>
</dbReference>
<organism evidence="1 2">
    <name type="scientific">Caenorhabditis bovis</name>
    <dbReference type="NCBI Taxonomy" id="2654633"/>
    <lineage>
        <taxon>Eukaryota</taxon>
        <taxon>Metazoa</taxon>
        <taxon>Ecdysozoa</taxon>
        <taxon>Nematoda</taxon>
        <taxon>Chromadorea</taxon>
        <taxon>Rhabditida</taxon>
        <taxon>Rhabditina</taxon>
        <taxon>Rhabditomorpha</taxon>
        <taxon>Rhabditoidea</taxon>
        <taxon>Rhabditidae</taxon>
        <taxon>Peloderinae</taxon>
        <taxon>Caenorhabditis</taxon>
    </lineage>
</organism>
<dbReference type="InterPro" id="IPR029033">
    <property type="entry name" value="His_PPase_superfam"/>
</dbReference>
<reference evidence="1 2" key="1">
    <citation type="submission" date="2020-04" db="EMBL/GenBank/DDBJ databases">
        <authorList>
            <person name="Laetsch R D."/>
            <person name="Stevens L."/>
            <person name="Kumar S."/>
            <person name="Blaxter L. M."/>
        </authorList>
    </citation>
    <scope>NUCLEOTIDE SEQUENCE [LARGE SCALE GENOMIC DNA]</scope>
</reference>
<accession>A0A8S1E8X7</accession>
<dbReference type="Pfam" id="PF00300">
    <property type="entry name" value="His_Phos_1"/>
    <property type="match status" value="1"/>
</dbReference>
<dbReference type="Gene3D" id="3.40.50.1240">
    <property type="entry name" value="Phosphoglycerate mutase-like"/>
    <property type="match status" value="1"/>
</dbReference>
<proteinExistence type="predicted"/>
<gene>
    <name evidence="1" type="ORF">CBOVIS_LOCUS1587</name>
</gene>
<dbReference type="Proteomes" id="UP000494206">
    <property type="component" value="Unassembled WGS sequence"/>
</dbReference>
<evidence type="ECO:0008006" key="3">
    <source>
        <dbReference type="Google" id="ProtNLM"/>
    </source>
</evidence>
<dbReference type="GO" id="GO:0016791">
    <property type="term" value="F:phosphatase activity"/>
    <property type="evidence" value="ECO:0007669"/>
    <property type="project" value="UniProtKB-ARBA"/>
</dbReference>
<dbReference type="PANTHER" id="PTHR16469">
    <property type="entry name" value="UBIQUITIN-ASSOCIATED AND SH3 DOMAIN-CONTAINING BA-RELATED"/>
    <property type="match status" value="1"/>
</dbReference>
<evidence type="ECO:0000313" key="2">
    <source>
        <dbReference type="Proteomes" id="UP000494206"/>
    </source>
</evidence>
<dbReference type="AlphaFoldDB" id="A0A8S1E8X7"/>
<comment type="caution">
    <text evidence="1">The sequence shown here is derived from an EMBL/GenBank/DDBJ whole genome shotgun (WGS) entry which is preliminary data.</text>
</comment>
<evidence type="ECO:0000313" key="1">
    <source>
        <dbReference type="EMBL" id="CAB3398300.1"/>
    </source>
</evidence>